<accession>A0ABQ3EQ92</accession>
<protein>
    <recommendedName>
        <fullName evidence="3">Secreted protein</fullName>
    </recommendedName>
</protein>
<dbReference type="Proteomes" id="UP000637980">
    <property type="component" value="Unassembled WGS sequence"/>
</dbReference>
<evidence type="ECO:0000313" key="2">
    <source>
        <dbReference type="Proteomes" id="UP000637980"/>
    </source>
</evidence>
<name>A0ABQ3EQ92_9HYPH</name>
<reference evidence="2" key="1">
    <citation type="journal article" date="2019" name="Int. J. Syst. Evol. Microbiol.">
        <title>The Global Catalogue of Microorganisms (GCM) 10K type strain sequencing project: providing services to taxonomists for standard genome sequencing and annotation.</title>
        <authorList>
            <consortium name="The Broad Institute Genomics Platform"/>
            <consortium name="The Broad Institute Genome Sequencing Center for Infectious Disease"/>
            <person name="Wu L."/>
            <person name="Ma J."/>
        </authorList>
    </citation>
    <scope>NUCLEOTIDE SEQUENCE [LARGE SCALE GENOMIC DNA]</scope>
    <source>
        <strain evidence="2">KCTC 12861</strain>
    </source>
</reference>
<evidence type="ECO:0008006" key="3">
    <source>
        <dbReference type="Google" id="ProtNLM"/>
    </source>
</evidence>
<gene>
    <name evidence="1" type="ORF">GCM10007094_41040</name>
</gene>
<keyword evidence="2" id="KW-1185">Reference proteome</keyword>
<proteinExistence type="predicted"/>
<organism evidence="1 2">
    <name type="scientific">Pseudovibrio japonicus</name>
    <dbReference type="NCBI Taxonomy" id="366534"/>
    <lineage>
        <taxon>Bacteria</taxon>
        <taxon>Pseudomonadati</taxon>
        <taxon>Pseudomonadota</taxon>
        <taxon>Alphaproteobacteria</taxon>
        <taxon>Hyphomicrobiales</taxon>
        <taxon>Stappiaceae</taxon>
        <taxon>Pseudovibrio</taxon>
    </lineage>
</organism>
<comment type="caution">
    <text evidence="1">The sequence shown here is derived from an EMBL/GenBank/DDBJ whole genome shotgun (WGS) entry which is preliminary data.</text>
</comment>
<dbReference type="EMBL" id="BMXE01000010">
    <property type="protein sequence ID" value="GHB47543.1"/>
    <property type="molecule type" value="Genomic_DNA"/>
</dbReference>
<evidence type="ECO:0000313" key="1">
    <source>
        <dbReference type="EMBL" id="GHB47543.1"/>
    </source>
</evidence>
<sequence>MVAKQWVAGSNFFRLLPFELRLTGSAIFYAIWCGSDGIQGSSENAEKAPKTVVCAGSQTQDVVLIPA</sequence>